<evidence type="ECO:0000256" key="1">
    <source>
        <dbReference type="SAM" id="Phobius"/>
    </source>
</evidence>
<dbReference type="EMBL" id="JXQG01000005">
    <property type="protein sequence ID" value="KKZ13095.1"/>
    <property type="molecule type" value="Genomic_DNA"/>
</dbReference>
<dbReference type="PATRIC" id="fig|1604020.3.peg.1414"/>
<dbReference type="Proteomes" id="UP000035067">
    <property type="component" value="Unassembled WGS sequence"/>
</dbReference>
<evidence type="ECO:0000313" key="3">
    <source>
        <dbReference type="Proteomes" id="UP000035067"/>
    </source>
</evidence>
<keyword evidence="1" id="KW-0472">Membrane</keyword>
<comment type="caution">
    <text evidence="2">The sequence shown here is derived from an EMBL/GenBank/DDBJ whole genome shotgun (WGS) entry which is preliminary data.</text>
</comment>
<sequence>MSIGLLLCVIPGVLMILVTPLYIHHVFTTDLNLMTCMNKAFKGMFQGFGSFSVVSFLCFLAVPGSTAVFPLLILAVLPMTALYLQNYIHHKGLVSTRSLPEAA</sequence>
<keyword evidence="1" id="KW-1133">Transmembrane helix</keyword>
<keyword evidence="1" id="KW-0812">Transmembrane</keyword>
<dbReference type="AlphaFoldDB" id="A0A0G2J5H9"/>
<feature type="transmembrane region" description="Helical" evidence="1">
    <location>
        <begin position="6"/>
        <end position="23"/>
    </location>
</feature>
<reference evidence="2 3" key="1">
    <citation type="submission" date="2015-01" db="EMBL/GenBank/DDBJ databases">
        <title>Lifestyle Evolution in Cyanobacterial Symbionts of Sponges.</title>
        <authorList>
            <person name="Burgsdorf I."/>
            <person name="Slaby B.M."/>
            <person name="Handley K.M."/>
            <person name="Haber M."/>
            <person name="Blom J."/>
            <person name="Marshall C.W."/>
            <person name="Gilbert J.A."/>
            <person name="Hentschel U."/>
            <person name="Steindler L."/>
        </authorList>
    </citation>
    <scope>NUCLEOTIDE SEQUENCE [LARGE SCALE GENOMIC DNA]</scope>
    <source>
        <strain evidence="2">SP3</strain>
    </source>
</reference>
<name>A0A0G2J5H9_9SYNE</name>
<proteinExistence type="predicted"/>
<gene>
    <name evidence="2" type="ORF">TE42_01570</name>
</gene>
<organism evidence="2 3">
    <name type="scientific">Candidatus Synechococcus spongiarum SP3</name>
    <dbReference type="NCBI Taxonomy" id="1604020"/>
    <lineage>
        <taxon>Bacteria</taxon>
        <taxon>Bacillati</taxon>
        <taxon>Cyanobacteriota</taxon>
        <taxon>Cyanophyceae</taxon>
        <taxon>Synechococcales</taxon>
        <taxon>Synechococcaceae</taxon>
        <taxon>Synechococcus</taxon>
    </lineage>
</organism>
<evidence type="ECO:0000313" key="2">
    <source>
        <dbReference type="EMBL" id="KKZ13095.1"/>
    </source>
</evidence>
<accession>A0A0G2J5H9</accession>
<protein>
    <submittedName>
        <fullName evidence="2">Uncharacterized protein</fullName>
    </submittedName>
</protein>